<evidence type="ECO:0000256" key="6">
    <source>
        <dbReference type="ARBA" id="ARBA00022500"/>
    </source>
</evidence>
<keyword evidence="10" id="KW-1006">Bacterial flagellum protein export</keyword>
<sequence>MAVPSALRGLMVAVEAAQRQRDEARRRLQSARQAQMAAQGQMEQLQAYAHETEGRWGMRANVTMAPEVMFHHYQFMDRLGHAMGLQTTVVQDHECRVAQAQQALLQTELRLTSLQKLTDKRHQEIEKAQARREQKQTDERAALQYLQQRKGL</sequence>
<dbReference type="AlphaFoldDB" id="A0A1H9MQY8"/>
<dbReference type="GO" id="GO:0009288">
    <property type="term" value="C:bacterial-type flagellum"/>
    <property type="evidence" value="ECO:0007669"/>
    <property type="project" value="InterPro"/>
</dbReference>
<feature type="coiled-coil region" evidence="11">
    <location>
        <begin position="90"/>
        <end position="140"/>
    </location>
</feature>
<keyword evidence="4" id="KW-0813">Transport</keyword>
<dbReference type="GO" id="GO:0015031">
    <property type="term" value="P:protein transport"/>
    <property type="evidence" value="ECO:0007669"/>
    <property type="project" value="UniProtKB-KW"/>
</dbReference>
<dbReference type="InterPro" id="IPR012823">
    <property type="entry name" value="Flagell_FliJ"/>
</dbReference>
<keyword evidence="12" id="KW-0966">Cell projection</keyword>
<keyword evidence="5" id="KW-1003">Cell membrane</keyword>
<dbReference type="GO" id="GO:0005886">
    <property type="term" value="C:plasma membrane"/>
    <property type="evidence" value="ECO:0007669"/>
    <property type="project" value="UniProtKB-SubCell"/>
</dbReference>
<keyword evidence="13" id="KW-1185">Reference proteome</keyword>
<keyword evidence="12" id="KW-0969">Cilium</keyword>
<dbReference type="EMBL" id="FOGD01000006">
    <property type="protein sequence ID" value="SER26116.1"/>
    <property type="molecule type" value="Genomic_DNA"/>
</dbReference>
<comment type="subcellular location">
    <subcellularLocation>
        <location evidence="1">Cell membrane</location>
        <topology evidence="1">Peripheral membrane protein</topology>
        <orientation evidence="1">Cytoplasmic side</orientation>
    </subcellularLocation>
</comment>
<dbReference type="Gene3D" id="1.10.287.1700">
    <property type="match status" value="1"/>
</dbReference>
<dbReference type="PANTHER" id="PTHR38786">
    <property type="entry name" value="FLAGELLAR FLIJ PROTEIN"/>
    <property type="match status" value="1"/>
</dbReference>
<evidence type="ECO:0000313" key="12">
    <source>
        <dbReference type="EMBL" id="SER26116.1"/>
    </source>
</evidence>
<protein>
    <recommendedName>
        <fullName evidence="3">Flagellar FliJ protein</fullName>
    </recommendedName>
</protein>
<evidence type="ECO:0000256" key="5">
    <source>
        <dbReference type="ARBA" id="ARBA00022475"/>
    </source>
</evidence>
<evidence type="ECO:0000313" key="13">
    <source>
        <dbReference type="Proteomes" id="UP000199766"/>
    </source>
</evidence>
<dbReference type="Pfam" id="PF02050">
    <property type="entry name" value="FliJ"/>
    <property type="match status" value="1"/>
</dbReference>
<accession>A0A1H9MQY8</accession>
<evidence type="ECO:0000256" key="2">
    <source>
        <dbReference type="ARBA" id="ARBA00010004"/>
    </source>
</evidence>
<dbReference type="GO" id="GO:0071973">
    <property type="term" value="P:bacterial-type flagellum-dependent cell motility"/>
    <property type="evidence" value="ECO:0007669"/>
    <property type="project" value="InterPro"/>
</dbReference>
<gene>
    <name evidence="12" type="ORF">SAMN02982919_02028</name>
</gene>
<dbReference type="PANTHER" id="PTHR38786:SF1">
    <property type="entry name" value="FLAGELLAR FLIJ PROTEIN"/>
    <property type="match status" value="1"/>
</dbReference>
<keyword evidence="9" id="KW-0472">Membrane</keyword>
<reference evidence="12 13" key="1">
    <citation type="submission" date="2016-10" db="EMBL/GenBank/DDBJ databases">
        <authorList>
            <person name="de Groot N.N."/>
        </authorList>
    </citation>
    <scope>NUCLEOTIDE SEQUENCE [LARGE SCALE GENOMIC DNA]</scope>
    <source>
        <strain evidence="12 13">ATCC 35958</strain>
    </source>
</reference>
<evidence type="ECO:0000256" key="9">
    <source>
        <dbReference type="ARBA" id="ARBA00023136"/>
    </source>
</evidence>
<keyword evidence="8" id="KW-0653">Protein transport</keyword>
<keyword evidence="7" id="KW-1005">Bacterial flagellum biogenesis</keyword>
<comment type="similarity">
    <text evidence="2">Belongs to the FliJ family.</text>
</comment>
<proteinExistence type="inferred from homology"/>
<evidence type="ECO:0000256" key="3">
    <source>
        <dbReference type="ARBA" id="ARBA00020392"/>
    </source>
</evidence>
<dbReference type="GO" id="GO:0006935">
    <property type="term" value="P:chemotaxis"/>
    <property type="evidence" value="ECO:0007669"/>
    <property type="project" value="UniProtKB-KW"/>
</dbReference>
<keyword evidence="11" id="KW-0175">Coiled coil</keyword>
<dbReference type="GO" id="GO:0044781">
    <property type="term" value="P:bacterial-type flagellum organization"/>
    <property type="evidence" value="ECO:0007669"/>
    <property type="project" value="UniProtKB-KW"/>
</dbReference>
<organism evidence="12 13">
    <name type="scientific">Giesbergeria anulus</name>
    <dbReference type="NCBI Taxonomy" id="180197"/>
    <lineage>
        <taxon>Bacteria</taxon>
        <taxon>Pseudomonadati</taxon>
        <taxon>Pseudomonadota</taxon>
        <taxon>Betaproteobacteria</taxon>
        <taxon>Burkholderiales</taxon>
        <taxon>Comamonadaceae</taxon>
        <taxon>Giesbergeria</taxon>
    </lineage>
</organism>
<evidence type="ECO:0000256" key="8">
    <source>
        <dbReference type="ARBA" id="ARBA00022927"/>
    </source>
</evidence>
<dbReference type="InterPro" id="IPR052570">
    <property type="entry name" value="FliJ"/>
</dbReference>
<evidence type="ECO:0000256" key="1">
    <source>
        <dbReference type="ARBA" id="ARBA00004413"/>
    </source>
</evidence>
<dbReference type="Proteomes" id="UP000199766">
    <property type="component" value="Unassembled WGS sequence"/>
</dbReference>
<keyword evidence="6" id="KW-0145">Chemotaxis</keyword>
<keyword evidence="12" id="KW-0282">Flagellum</keyword>
<dbReference type="OrthoDB" id="9156338at2"/>
<dbReference type="STRING" id="180197.SAMN02982919_02028"/>
<evidence type="ECO:0000256" key="10">
    <source>
        <dbReference type="ARBA" id="ARBA00023225"/>
    </source>
</evidence>
<feature type="coiled-coil region" evidence="11">
    <location>
        <begin position="7"/>
        <end position="41"/>
    </location>
</feature>
<name>A0A1H9MQY8_9BURK</name>
<evidence type="ECO:0000256" key="4">
    <source>
        <dbReference type="ARBA" id="ARBA00022448"/>
    </source>
</evidence>
<dbReference type="RefSeq" id="WP_091456876.1">
    <property type="nucleotide sequence ID" value="NZ_FOGD01000006.1"/>
</dbReference>
<dbReference type="InterPro" id="IPR053716">
    <property type="entry name" value="Flag_assembly_chemotaxis_eff"/>
</dbReference>
<evidence type="ECO:0000256" key="7">
    <source>
        <dbReference type="ARBA" id="ARBA00022795"/>
    </source>
</evidence>
<evidence type="ECO:0000256" key="11">
    <source>
        <dbReference type="SAM" id="Coils"/>
    </source>
</evidence>